<dbReference type="EC" id="3.5.1.4" evidence="3"/>
<sequence length="565" mass="60866">MASPSFITIQAKALPLGTAEFESKKAAVLDAFAKKVPREYWLPETLIRNPPTDVSGIPATCGILSAEEIHITEDYDAVALAAAIAERKLSAVAVVTAFAKRAIIAHQLTNCLTQWWMDEAIEQAAALDKYQAENDGRTLGPLHGVPISIKDHVPIANTFSSAGCLATVSLDAEDCQITASLRRAGAVFYCKTNQPQTLMHLESDSLWGRVLNPFHIGLSAGGSSGGEAALLAMKGSVLGLGTDIGGSVRGPACFCGIYGFKSTSYRLPTRNFLPTTSAAELNVVASTGPMGRSMRDLDLFMTAVLGPSDAPAPHLLLDLQLVPIPWTGLATPRGPKPLKVGIIAHDGFITPQPPVTRAIAWARERLADPRLAGLIEVKPFTPFGASEGWNLVRKIYWPDGGQASRDVITSTGEPLHPLSDWIWKDEAPDGMTSAAAVNDLRQKRNKFRYDFAQSWQDQDVDVVLGPGFVGPASAHDSSFYWTYTSLYNLVDYPGVSIPTPVKVQAGEHYDSSYVPLSDPCKHVKTLWEASSFEGAPIALQLVARKHRDNELFGAMAVLKDALDLP</sequence>
<name>F0X6N2_GROCL</name>
<dbReference type="PANTHER" id="PTHR46072">
    <property type="entry name" value="AMIDASE-RELATED-RELATED"/>
    <property type="match status" value="1"/>
</dbReference>
<dbReference type="Gene3D" id="3.90.1300.10">
    <property type="entry name" value="Amidase signature (AS) domain"/>
    <property type="match status" value="1"/>
</dbReference>
<evidence type="ECO:0000256" key="4">
    <source>
        <dbReference type="ARBA" id="ARBA00022801"/>
    </source>
</evidence>
<evidence type="ECO:0000256" key="1">
    <source>
        <dbReference type="ARBA" id="ARBA00001311"/>
    </source>
</evidence>
<dbReference type="AlphaFoldDB" id="F0X6N2"/>
<evidence type="ECO:0000256" key="3">
    <source>
        <dbReference type="ARBA" id="ARBA00012922"/>
    </source>
</evidence>
<dbReference type="EMBL" id="GL629729">
    <property type="protein sequence ID" value="EFX06659.1"/>
    <property type="molecule type" value="Genomic_DNA"/>
</dbReference>
<feature type="active site" description="Acyl-ester intermediate" evidence="5">
    <location>
        <position position="247"/>
    </location>
</feature>
<dbReference type="InParanoid" id="F0X6N2"/>
<dbReference type="GO" id="GO:0004040">
    <property type="term" value="F:amidase activity"/>
    <property type="evidence" value="ECO:0007669"/>
    <property type="project" value="UniProtKB-EC"/>
</dbReference>
<evidence type="ECO:0000256" key="5">
    <source>
        <dbReference type="PIRSR" id="PIRSR001221-1"/>
    </source>
</evidence>
<proteinExistence type="inferred from homology"/>
<evidence type="ECO:0000256" key="2">
    <source>
        <dbReference type="ARBA" id="ARBA00009199"/>
    </source>
</evidence>
<feature type="binding site" evidence="6">
    <location>
        <position position="198"/>
    </location>
    <ligand>
        <name>substrate</name>
    </ligand>
</feature>
<dbReference type="PROSITE" id="PS00571">
    <property type="entry name" value="AMIDASES"/>
    <property type="match status" value="1"/>
</dbReference>
<dbReference type="PIRSF" id="PIRSF001221">
    <property type="entry name" value="Amidase_fungi"/>
    <property type="match status" value="1"/>
</dbReference>
<dbReference type="OrthoDB" id="6428749at2759"/>
<evidence type="ECO:0000256" key="6">
    <source>
        <dbReference type="PIRSR" id="PIRSR001221-2"/>
    </source>
</evidence>
<dbReference type="Proteomes" id="UP000007796">
    <property type="component" value="Unassembled WGS sequence"/>
</dbReference>
<keyword evidence="9" id="KW-1185">Reference proteome</keyword>
<comment type="similarity">
    <text evidence="2">Belongs to the amidase family.</text>
</comment>
<evidence type="ECO:0000259" key="7">
    <source>
        <dbReference type="Pfam" id="PF01425"/>
    </source>
</evidence>
<feature type="active site" description="Charge relay system" evidence="5">
    <location>
        <position position="150"/>
    </location>
</feature>
<protein>
    <recommendedName>
        <fullName evidence="3">amidase</fullName>
        <ecNumber evidence="3">3.5.1.4</ecNumber>
    </recommendedName>
</protein>
<dbReference type="STRING" id="655863.F0X6N2"/>
<dbReference type="Pfam" id="PF01425">
    <property type="entry name" value="Amidase"/>
    <property type="match status" value="1"/>
</dbReference>
<comment type="catalytic activity">
    <reaction evidence="1">
        <text>a monocarboxylic acid amide + H2O = a monocarboxylate + NH4(+)</text>
        <dbReference type="Rhea" id="RHEA:12020"/>
        <dbReference type="ChEBI" id="CHEBI:15377"/>
        <dbReference type="ChEBI" id="CHEBI:28938"/>
        <dbReference type="ChEBI" id="CHEBI:35757"/>
        <dbReference type="ChEBI" id="CHEBI:83628"/>
        <dbReference type="EC" id="3.5.1.4"/>
    </reaction>
</comment>
<organism evidence="9">
    <name type="scientific">Grosmannia clavigera (strain kw1407 / UAMH 11150)</name>
    <name type="common">Blue stain fungus</name>
    <name type="synonym">Graphiocladiella clavigera</name>
    <dbReference type="NCBI Taxonomy" id="655863"/>
    <lineage>
        <taxon>Eukaryota</taxon>
        <taxon>Fungi</taxon>
        <taxon>Dikarya</taxon>
        <taxon>Ascomycota</taxon>
        <taxon>Pezizomycotina</taxon>
        <taxon>Sordariomycetes</taxon>
        <taxon>Sordariomycetidae</taxon>
        <taxon>Ophiostomatales</taxon>
        <taxon>Ophiostomataceae</taxon>
        <taxon>Leptographium</taxon>
    </lineage>
</organism>
<evidence type="ECO:0000313" key="9">
    <source>
        <dbReference type="Proteomes" id="UP000007796"/>
    </source>
</evidence>
<feature type="binding site" evidence="6">
    <location>
        <position position="223"/>
    </location>
    <ligand>
        <name>substrate</name>
    </ligand>
</feature>
<dbReference type="RefSeq" id="XP_014176141.1">
    <property type="nucleotide sequence ID" value="XM_014320666.1"/>
</dbReference>
<dbReference type="GeneID" id="25980473"/>
<dbReference type="InterPro" id="IPR023631">
    <property type="entry name" value="Amidase_dom"/>
</dbReference>
<dbReference type="HOGENOM" id="CLU_009600_9_2_1"/>
<feature type="domain" description="Amidase" evidence="7">
    <location>
        <begin position="94"/>
        <end position="551"/>
    </location>
</feature>
<dbReference type="InterPro" id="IPR020556">
    <property type="entry name" value="Amidase_CS"/>
</dbReference>
<feature type="active site" description="Charge relay system" evidence="5">
    <location>
        <position position="223"/>
    </location>
</feature>
<dbReference type="SUPFAM" id="SSF75304">
    <property type="entry name" value="Amidase signature (AS) enzymes"/>
    <property type="match status" value="1"/>
</dbReference>
<evidence type="ECO:0000313" key="8">
    <source>
        <dbReference type="EMBL" id="EFX06659.1"/>
    </source>
</evidence>
<reference evidence="8 9" key="1">
    <citation type="journal article" date="2011" name="Proc. Natl. Acad. Sci. U.S.A.">
        <title>Genome and transcriptome analyses of the mountain pine beetle-fungal symbiont Grosmannia clavigera, a lodgepole pine pathogen.</title>
        <authorList>
            <person name="DiGuistini S."/>
            <person name="Wang Y."/>
            <person name="Liao N.Y."/>
            <person name="Taylor G."/>
            <person name="Tanguay P."/>
            <person name="Feau N."/>
            <person name="Henrissat B."/>
            <person name="Chan S.K."/>
            <person name="Hesse-Orce U."/>
            <person name="Alamouti S.M."/>
            <person name="Tsui C.K.M."/>
            <person name="Docking R.T."/>
            <person name="Levasseur A."/>
            <person name="Haridas S."/>
            <person name="Robertson G."/>
            <person name="Birol I."/>
            <person name="Holt R.A."/>
            <person name="Marra M.A."/>
            <person name="Hamelin R.C."/>
            <person name="Hirst M."/>
            <person name="Jones S.J.M."/>
            <person name="Bohlmann J."/>
            <person name="Breuil C."/>
        </authorList>
    </citation>
    <scope>NUCLEOTIDE SEQUENCE [LARGE SCALE GENOMIC DNA]</scope>
    <source>
        <strain evidence="9">kw1407 / UAMH 11150</strain>
    </source>
</reference>
<gene>
    <name evidence="8" type="ORF">CMQ_6980</name>
</gene>
<accession>F0X6N2</accession>
<dbReference type="eggNOG" id="KOG1212">
    <property type="taxonomic scope" value="Eukaryota"/>
</dbReference>
<dbReference type="PANTHER" id="PTHR46072:SF4">
    <property type="entry name" value="AMIDASE C550.07-RELATED"/>
    <property type="match status" value="1"/>
</dbReference>
<keyword evidence="4 8" id="KW-0378">Hydrolase</keyword>
<feature type="binding site" evidence="6">
    <location>
        <begin position="244"/>
        <end position="247"/>
    </location>
    <ligand>
        <name>substrate</name>
    </ligand>
</feature>
<dbReference type="InterPro" id="IPR036928">
    <property type="entry name" value="AS_sf"/>
</dbReference>